<dbReference type="AlphaFoldDB" id="A0A1H9M1P4"/>
<dbReference type="InterPro" id="IPR004143">
    <property type="entry name" value="BPL_LPL_catalytic"/>
</dbReference>
<dbReference type="PROSITE" id="PS51733">
    <property type="entry name" value="BPL_LPL_CATALYTIC"/>
    <property type="match status" value="1"/>
</dbReference>
<dbReference type="InterPro" id="IPR050664">
    <property type="entry name" value="Octanoyltrans_LipM/LipL"/>
</dbReference>
<dbReference type="STRING" id="137733.SAMN05421767_12312"/>
<reference evidence="2 3" key="1">
    <citation type="submission" date="2016-10" db="EMBL/GenBank/DDBJ databases">
        <authorList>
            <person name="de Groot N.N."/>
        </authorList>
    </citation>
    <scope>NUCLEOTIDE SEQUENCE [LARGE SCALE GENOMIC DNA]</scope>
    <source>
        <strain evidence="2 3">DSM 15827</strain>
    </source>
</reference>
<evidence type="ECO:0000259" key="1">
    <source>
        <dbReference type="PROSITE" id="PS51733"/>
    </source>
</evidence>
<proteinExistence type="predicted"/>
<dbReference type="PANTHER" id="PTHR43679:SF2">
    <property type="entry name" value="OCTANOYL-[GCVH]:PROTEIN N-OCTANOYLTRANSFERASE"/>
    <property type="match status" value="1"/>
</dbReference>
<dbReference type="RefSeq" id="WP_089746827.1">
    <property type="nucleotide sequence ID" value="NZ_FOGF01000023.1"/>
</dbReference>
<dbReference type="Pfam" id="PF21948">
    <property type="entry name" value="LplA-B_cat"/>
    <property type="match status" value="1"/>
</dbReference>
<dbReference type="GO" id="GO:0009249">
    <property type="term" value="P:protein lipoylation"/>
    <property type="evidence" value="ECO:0007669"/>
    <property type="project" value="UniProtKB-ARBA"/>
</dbReference>
<dbReference type="CDD" id="cd16443">
    <property type="entry name" value="LplA"/>
    <property type="match status" value="1"/>
</dbReference>
<keyword evidence="3" id="KW-1185">Reference proteome</keyword>
<evidence type="ECO:0000313" key="2">
    <source>
        <dbReference type="EMBL" id="SER17397.1"/>
    </source>
</evidence>
<evidence type="ECO:0000313" key="3">
    <source>
        <dbReference type="Proteomes" id="UP000198556"/>
    </source>
</evidence>
<name>A0A1H9M1P4_9LACT</name>
<dbReference type="PANTHER" id="PTHR43679">
    <property type="entry name" value="OCTANOYLTRANSFERASE LIPM-RELATED"/>
    <property type="match status" value="1"/>
</dbReference>
<dbReference type="Proteomes" id="UP000198556">
    <property type="component" value="Unassembled WGS sequence"/>
</dbReference>
<dbReference type="InterPro" id="IPR045864">
    <property type="entry name" value="aa-tRNA-synth_II/BPL/LPL"/>
</dbReference>
<organism evidence="2 3">
    <name type="scientific">Granulicatella balaenopterae</name>
    <dbReference type="NCBI Taxonomy" id="137733"/>
    <lineage>
        <taxon>Bacteria</taxon>
        <taxon>Bacillati</taxon>
        <taxon>Bacillota</taxon>
        <taxon>Bacilli</taxon>
        <taxon>Lactobacillales</taxon>
        <taxon>Carnobacteriaceae</taxon>
        <taxon>Granulicatella</taxon>
    </lineage>
</organism>
<dbReference type="GO" id="GO:0140096">
    <property type="term" value="F:catalytic activity, acting on a protein"/>
    <property type="evidence" value="ECO:0007669"/>
    <property type="project" value="UniProtKB-ARBA"/>
</dbReference>
<dbReference type="OrthoDB" id="2080934at2"/>
<dbReference type="GO" id="GO:0016740">
    <property type="term" value="F:transferase activity"/>
    <property type="evidence" value="ECO:0007669"/>
    <property type="project" value="UniProtKB-KW"/>
</dbReference>
<sequence length="288" mass="32895">MTMLSILKNQDIFVISEHSDKYFNNYLHPFIVDEVCLRKVNLPNSLPIIHFWTLPPCLILGMSDTKLPFLNDALINVKNAHYQPVIRSAGGLAVISDPGVLNISLTFKQCDTKISIHEAYQVMKELICLAFPEASGEKCISSFEVSDSYCPGDFDLSIQGKKFAGIAQRRFKDGICVLIYLSVFGQQEQRGELVKSFYQTGLNHQESKWHFPDITPSSMANLADLLEIELSIDDVYKRILMALLDNDCNIISTYKDFYQTDDYHQLQEKMQQRNQLITNLGMEDFNED</sequence>
<protein>
    <submittedName>
        <fullName evidence="2">Octanoyl-[GcvH]:protein N-octanoyltransferase</fullName>
    </submittedName>
</protein>
<accession>A0A1H9M1P4</accession>
<dbReference type="Gene3D" id="3.30.930.10">
    <property type="entry name" value="Bira Bifunctional Protein, Domain 2"/>
    <property type="match status" value="1"/>
</dbReference>
<feature type="domain" description="BPL/LPL catalytic" evidence="1">
    <location>
        <begin position="43"/>
        <end position="230"/>
    </location>
</feature>
<keyword evidence="2" id="KW-0808">Transferase</keyword>
<dbReference type="EMBL" id="FOGF01000023">
    <property type="protein sequence ID" value="SER17397.1"/>
    <property type="molecule type" value="Genomic_DNA"/>
</dbReference>
<dbReference type="SUPFAM" id="SSF55681">
    <property type="entry name" value="Class II aaRS and biotin synthetases"/>
    <property type="match status" value="1"/>
</dbReference>
<gene>
    <name evidence="2" type="ORF">SAMN05421767_12312</name>
</gene>